<gene>
    <name evidence="1" type="ORF">DSO57_1020998</name>
</gene>
<keyword evidence="2" id="KW-1185">Reference proteome</keyword>
<reference evidence="1" key="1">
    <citation type="submission" date="2022-04" db="EMBL/GenBank/DDBJ databases">
        <title>Genome of the entomopathogenic fungus Entomophthora muscae.</title>
        <authorList>
            <person name="Elya C."/>
            <person name="Lovett B.R."/>
            <person name="Lee E."/>
            <person name="Macias A.M."/>
            <person name="Hajek A.E."/>
            <person name="De Bivort B.L."/>
            <person name="Kasson M.T."/>
            <person name="De Fine Licht H.H."/>
            <person name="Stajich J.E."/>
        </authorList>
    </citation>
    <scope>NUCLEOTIDE SEQUENCE</scope>
    <source>
        <strain evidence="1">Berkeley</strain>
    </source>
</reference>
<proteinExistence type="predicted"/>
<dbReference type="Proteomes" id="UP001165960">
    <property type="component" value="Unassembled WGS sequence"/>
</dbReference>
<evidence type="ECO:0000313" key="2">
    <source>
        <dbReference type="Proteomes" id="UP001165960"/>
    </source>
</evidence>
<organism evidence="1 2">
    <name type="scientific">Entomophthora muscae</name>
    <dbReference type="NCBI Taxonomy" id="34485"/>
    <lineage>
        <taxon>Eukaryota</taxon>
        <taxon>Fungi</taxon>
        <taxon>Fungi incertae sedis</taxon>
        <taxon>Zoopagomycota</taxon>
        <taxon>Entomophthoromycotina</taxon>
        <taxon>Entomophthoromycetes</taxon>
        <taxon>Entomophthorales</taxon>
        <taxon>Entomophthoraceae</taxon>
        <taxon>Entomophthora</taxon>
    </lineage>
</organism>
<name>A0ACC2RIC9_9FUNG</name>
<sequence length="121" mass="13344">MAKVGGWVGRIQPRDQVTLISKGWWELEVQARSWGSNEISAAIGAASDFKKILLEKILWGSFPYTLGLQQPKKGMIMANAAIISSSLPRPLLSDSPSSGESEITKKDGDGRPFAFQIFRFF</sequence>
<evidence type="ECO:0000313" key="1">
    <source>
        <dbReference type="EMBL" id="KAJ9049776.1"/>
    </source>
</evidence>
<protein>
    <submittedName>
        <fullName evidence="1">Uncharacterized protein</fullName>
    </submittedName>
</protein>
<accession>A0ACC2RIC9</accession>
<comment type="caution">
    <text evidence="1">The sequence shown here is derived from an EMBL/GenBank/DDBJ whole genome shotgun (WGS) entry which is preliminary data.</text>
</comment>
<dbReference type="EMBL" id="QTSX02007200">
    <property type="protein sequence ID" value="KAJ9049776.1"/>
    <property type="molecule type" value="Genomic_DNA"/>
</dbReference>